<feature type="compositionally biased region" description="Polar residues" evidence="1">
    <location>
        <begin position="32"/>
        <end position="55"/>
    </location>
</feature>
<organism evidence="2 3">
    <name type="scientific">Capronia epimyces CBS 606.96</name>
    <dbReference type="NCBI Taxonomy" id="1182542"/>
    <lineage>
        <taxon>Eukaryota</taxon>
        <taxon>Fungi</taxon>
        <taxon>Dikarya</taxon>
        <taxon>Ascomycota</taxon>
        <taxon>Pezizomycotina</taxon>
        <taxon>Eurotiomycetes</taxon>
        <taxon>Chaetothyriomycetidae</taxon>
        <taxon>Chaetothyriales</taxon>
        <taxon>Herpotrichiellaceae</taxon>
        <taxon>Capronia</taxon>
    </lineage>
</organism>
<dbReference type="EMBL" id="AMGY01000008">
    <property type="protein sequence ID" value="EXJ79024.1"/>
    <property type="molecule type" value="Genomic_DNA"/>
</dbReference>
<dbReference type="eggNOG" id="KOG2959">
    <property type="taxonomic scope" value="Eukaryota"/>
</dbReference>
<dbReference type="STRING" id="1182542.W9Y9G0"/>
<dbReference type="OrthoDB" id="1714508at2759"/>
<evidence type="ECO:0000256" key="1">
    <source>
        <dbReference type="SAM" id="MobiDB-lite"/>
    </source>
</evidence>
<comment type="caution">
    <text evidence="2">The sequence shown here is derived from an EMBL/GenBank/DDBJ whole genome shotgun (WGS) entry which is preliminary data.</text>
</comment>
<dbReference type="PANTHER" id="PTHR13464">
    <property type="entry name" value="TRANSCRIPTIONAL REGULATOR PROTEIN HCNGP"/>
    <property type="match status" value="1"/>
</dbReference>
<protein>
    <recommendedName>
        <fullName evidence="4">HCNGP-like protein</fullName>
    </recommendedName>
</protein>
<gene>
    <name evidence="2" type="ORF">A1O3_08525</name>
</gene>
<dbReference type="GO" id="GO:0005634">
    <property type="term" value="C:nucleus"/>
    <property type="evidence" value="ECO:0007669"/>
    <property type="project" value="TreeGrafter"/>
</dbReference>
<proteinExistence type="predicted"/>
<evidence type="ECO:0000313" key="2">
    <source>
        <dbReference type="EMBL" id="EXJ79024.1"/>
    </source>
</evidence>
<dbReference type="AlphaFoldDB" id="W9Y9G0"/>
<feature type="region of interest" description="Disordered" evidence="1">
    <location>
        <begin position="197"/>
        <end position="242"/>
    </location>
</feature>
<evidence type="ECO:0008006" key="4">
    <source>
        <dbReference type="Google" id="ProtNLM"/>
    </source>
</evidence>
<dbReference type="GeneID" id="19172612"/>
<dbReference type="Proteomes" id="UP000019478">
    <property type="component" value="Unassembled WGS sequence"/>
</dbReference>
<evidence type="ECO:0000313" key="3">
    <source>
        <dbReference type="Proteomes" id="UP000019478"/>
    </source>
</evidence>
<dbReference type="InterPro" id="IPR012479">
    <property type="entry name" value="SAP30BP"/>
</dbReference>
<name>W9Y9G0_9EURO</name>
<dbReference type="PANTHER" id="PTHR13464:SF0">
    <property type="entry name" value="SAP30-BINDING PROTEIN"/>
    <property type="match status" value="1"/>
</dbReference>
<reference evidence="2 3" key="1">
    <citation type="submission" date="2013-03" db="EMBL/GenBank/DDBJ databases">
        <title>The Genome Sequence of Capronia epimyces CBS 606.96.</title>
        <authorList>
            <consortium name="The Broad Institute Genomics Platform"/>
            <person name="Cuomo C."/>
            <person name="de Hoog S."/>
            <person name="Gorbushina A."/>
            <person name="Walker B."/>
            <person name="Young S.K."/>
            <person name="Zeng Q."/>
            <person name="Gargeya S."/>
            <person name="Fitzgerald M."/>
            <person name="Haas B."/>
            <person name="Abouelleil A."/>
            <person name="Allen A.W."/>
            <person name="Alvarado L."/>
            <person name="Arachchi H.M."/>
            <person name="Berlin A.M."/>
            <person name="Chapman S.B."/>
            <person name="Gainer-Dewar J."/>
            <person name="Goldberg J."/>
            <person name="Griggs A."/>
            <person name="Gujja S."/>
            <person name="Hansen M."/>
            <person name="Howarth C."/>
            <person name="Imamovic A."/>
            <person name="Ireland A."/>
            <person name="Larimer J."/>
            <person name="McCowan C."/>
            <person name="Murphy C."/>
            <person name="Pearson M."/>
            <person name="Poon T.W."/>
            <person name="Priest M."/>
            <person name="Roberts A."/>
            <person name="Saif S."/>
            <person name="Shea T."/>
            <person name="Sisk P."/>
            <person name="Sykes S."/>
            <person name="Wortman J."/>
            <person name="Nusbaum C."/>
            <person name="Birren B."/>
        </authorList>
    </citation>
    <scope>NUCLEOTIDE SEQUENCE [LARGE SCALE GENOMIC DNA]</scope>
    <source>
        <strain evidence="2 3">CBS 606.96</strain>
    </source>
</reference>
<dbReference type="Pfam" id="PF07818">
    <property type="entry name" value="HCNGP"/>
    <property type="match status" value="1"/>
</dbReference>
<feature type="region of interest" description="Disordered" evidence="1">
    <location>
        <begin position="30"/>
        <end position="78"/>
    </location>
</feature>
<feature type="compositionally biased region" description="Polar residues" evidence="1">
    <location>
        <begin position="204"/>
        <end position="220"/>
    </location>
</feature>
<dbReference type="HOGENOM" id="CLU_064352_1_1_1"/>
<accession>W9Y9G0</accession>
<keyword evidence="3" id="KW-1185">Reference proteome</keyword>
<dbReference type="RefSeq" id="XP_007736812.1">
    <property type="nucleotide sequence ID" value="XM_007738622.1"/>
</dbReference>
<sequence>MSALVGYESSDEEDESVEAEVHPIVEAVGTTADAQVSQSASVTTQASKQGTTRSHQIADGPIVGPTMPDQGANELDGESTSEIQQTMSERDAVRFLTQASHPMTSMPSSPPGSPDPATNARLKRFLDLKAKGVHFNDDLASKSTFRNPSFLATMMARVGLDRQDQYRTSLPHEIWDPLCFPHSAYKEDLLRSQQTIRERDSATKKSLSVSGKRTIEFTSGGNSGENSKDSTPGLSNSKRKRP</sequence>
<dbReference type="GO" id="GO:0006355">
    <property type="term" value="P:regulation of DNA-templated transcription"/>
    <property type="evidence" value="ECO:0007669"/>
    <property type="project" value="InterPro"/>
</dbReference>